<proteinExistence type="predicted"/>
<dbReference type="PROSITE" id="PS51186">
    <property type="entry name" value="GNAT"/>
    <property type="match status" value="1"/>
</dbReference>
<dbReference type="RefSeq" id="WP_100367786.1">
    <property type="nucleotide sequence ID" value="NZ_PGTY01000001.1"/>
</dbReference>
<dbReference type="Pfam" id="PF13673">
    <property type="entry name" value="Acetyltransf_10"/>
    <property type="match status" value="1"/>
</dbReference>
<protein>
    <submittedName>
        <fullName evidence="2">Acetyltransferase (GNAT) family protein</fullName>
    </submittedName>
</protein>
<keyword evidence="3" id="KW-1185">Reference proteome</keyword>
<dbReference type="Proteomes" id="UP000228531">
    <property type="component" value="Unassembled WGS sequence"/>
</dbReference>
<evidence type="ECO:0000313" key="2">
    <source>
        <dbReference type="EMBL" id="PJI93037.1"/>
    </source>
</evidence>
<dbReference type="Gene3D" id="3.40.630.30">
    <property type="match status" value="1"/>
</dbReference>
<gene>
    <name evidence="2" type="ORF">BC777_1904</name>
</gene>
<feature type="domain" description="N-acetyltransferase" evidence="1">
    <location>
        <begin position="134"/>
        <end position="279"/>
    </location>
</feature>
<reference evidence="2 3" key="1">
    <citation type="submission" date="2017-11" db="EMBL/GenBank/DDBJ databases">
        <title>Genomic Encyclopedia of Archaeal and Bacterial Type Strains, Phase II (KMG-II): From Individual Species to Whole Genera.</title>
        <authorList>
            <person name="Goeker M."/>
        </authorList>
    </citation>
    <scope>NUCLEOTIDE SEQUENCE [LARGE SCALE GENOMIC DNA]</scope>
    <source>
        <strain evidence="2 3">DSM 29128</strain>
    </source>
</reference>
<evidence type="ECO:0000259" key="1">
    <source>
        <dbReference type="PROSITE" id="PS51186"/>
    </source>
</evidence>
<dbReference type="AlphaFoldDB" id="A0A2M8WQ35"/>
<dbReference type="InterPro" id="IPR016181">
    <property type="entry name" value="Acyl_CoA_acyltransferase"/>
</dbReference>
<dbReference type="InterPro" id="IPR000182">
    <property type="entry name" value="GNAT_dom"/>
</dbReference>
<keyword evidence="2" id="KW-0808">Transferase</keyword>
<name>A0A2M8WQ35_9RHOB</name>
<evidence type="ECO:0000313" key="3">
    <source>
        <dbReference type="Proteomes" id="UP000228531"/>
    </source>
</evidence>
<sequence>MIRATLQDRPAIEAFLKAHIATSMFPLANLRRYGMSGGHSRAMQFWVRWEAGEIVDLLPLSDEGALFPQCPNRVWGDVKTILTGKAVKGMLGDAEQIAELRNVLGLPAHGGLDVEEPLYELPLKDMLVPDCTGFTLRPLTDAPRDLIIAWRCAYLKEALPMPGEDPKQKAKDDVDSFIAADTHRVLYEGDTPMAMTGFNATLPEAVQIGAVYTPPADRSRGLARRAVAMHLQEAQADGVERAILFAASPQACKAYEAIGFRRTGDYTILFYQEPQVIYG</sequence>
<dbReference type="OrthoDB" id="7365268at2"/>
<accession>A0A2M8WQ35</accession>
<dbReference type="SUPFAM" id="SSF55729">
    <property type="entry name" value="Acyl-CoA N-acyltransferases (Nat)"/>
    <property type="match status" value="1"/>
</dbReference>
<dbReference type="EMBL" id="PGTY01000001">
    <property type="protein sequence ID" value="PJI93037.1"/>
    <property type="molecule type" value="Genomic_DNA"/>
</dbReference>
<organism evidence="2 3">
    <name type="scientific">Yoonia maricola</name>
    <dbReference type="NCBI Taxonomy" id="420999"/>
    <lineage>
        <taxon>Bacteria</taxon>
        <taxon>Pseudomonadati</taxon>
        <taxon>Pseudomonadota</taxon>
        <taxon>Alphaproteobacteria</taxon>
        <taxon>Rhodobacterales</taxon>
        <taxon>Paracoccaceae</taxon>
        <taxon>Yoonia</taxon>
    </lineage>
</organism>
<comment type="caution">
    <text evidence="2">The sequence shown here is derived from an EMBL/GenBank/DDBJ whole genome shotgun (WGS) entry which is preliminary data.</text>
</comment>
<dbReference type="GO" id="GO:0016747">
    <property type="term" value="F:acyltransferase activity, transferring groups other than amino-acyl groups"/>
    <property type="evidence" value="ECO:0007669"/>
    <property type="project" value="InterPro"/>
</dbReference>